<dbReference type="AlphaFoldDB" id="A0A7G5C0N5"/>
<feature type="domain" description="PHP" evidence="9">
    <location>
        <begin position="11"/>
        <end position="205"/>
    </location>
</feature>
<name>A0A7G5C0N5_9BACL</name>
<comment type="pathway">
    <text evidence="1 8">Amino-acid biosynthesis; L-histidine biosynthesis; L-histidine from 5-phospho-alpha-D-ribose 1-diphosphate: step 8/9.</text>
</comment>
<sequence>MRKSGGEAVFDLHTHHERCGHAVGLLEDYIESAIAKGLRVLGISDHSPYFFAQDDHPFPGLAMARSEFAKYVEEAGELKKKYADRIELLIGVESDIYKEHLDLYGRVYDGYPLDYVIGSIHFTAPDRIMRGLDWSAASDGERELEFKRFIELFQLSVHSRWVNIIGHLDRFNRGYDSFQRLLAPYMEPTLKMMAEKGVAMEVNTSGFRNTSHEWYPSADVIERARYYGVDITFGSDAHHPSRVGDGWEKVRETLRQIGYKQWVIFRQRKPCYLEL</sequence>
<dbReference type="CDD" id="cd12110">
    <property type="entry name" value="PHP_HisPPase_Hisj_like"/>
    <property type="match status" value="1"/>
</dbReference>
<evidence type="ECO:0000256" key="6">
    <source>
        <dbReference type="ARBA" id="ARBA00023102"/>
    </source>
</evidence>
<dbReference type="SUPFAM" id="SSF89550">
    <property type="entry name" value="PHP domain-like"/>
    <property type="match status" value="1"/>
</dbReference>
<dbReference type="GO" id="GO:0004401">
    <property type="term" value="F:histidinol-phosphatase activity"/>
    <property type="evidence" value="ECO:0007669"/>
    <property type="project" value="UniProtKB-UniRule"/>
</dbReference>
<dbReference type="RefSeq" id="WP_182298996.1">
    <property type="nucleotide sequence ID" value="NZ_CP041969.1"/>
</dbReference>
<evidence type="ECO:0000256" key="4">
    <source>
        <dbReference type="ARBA" id="ARBA00022605"/>
    </source>
</evidence>
<proteinExistence type="inferred from homology"/>
<evidence type="ECO:0000259" key="9">
    <source>
        <dbReference type="Pfam" id="PF02811"/>
    </source>
</evidence>
<dbReference type="Pfam" id="PF02811">
    <property type="entry name" value="PHP"/>
    <property type="match status" value="1"/>
</dbReference>
<dbReference type="PANTHER" id="PTHR21039:SF0">
    <property type="entry name" value="HISTIDINOL-PHOSPHATASE"/>
    <property type="match status" value="1"/>
</dbReference>
<dbReference type="InterPro" id="IPR016195">
    <property type="entry name" value="Pol/histidinol_Pase-like"/>
</dbReference>
<reference evidence="10 11" key="1">
    <citation type="submission" date="2019-07" db="EMBL/GenBank/DDBJ databases">
        <authorList>
            <person name="Kim J.K."/>
            <person name="Cheong H.-M."/>
            <person name="Choi Y."/>
            <person name="Hwang K.J."/>
            <person name="Lee S."/>
            <person name="Choi C."/>
        </authorList>
    </citation>
    <scope>NUCLEOTIDE SEQUENCE [LARGE SCALE GENOMIC DNA]</scope>
    <source>
        <strain evidence="10 11">KS 22</strain>
    </source>
</reference>
<dbReference type="KEGG" id="cchl:FPL14_17410"/>
<dbReference type="PANTHER" id="PTHR21039">
    <property type="entry name" value="HISTIDINOL PHOSPHATASE-RELATED"/>
    <property type="match status" value="1"/>
</dbReference>
<dbReference type="GO" id="GO:0005737">
    <property type="term" value="C:cytoplasm"/>
    <property type="evidence" value="ECO:0007669"/>
    <property type="project" value="TreeGrafter"/>
</dbReference>
<dbReference type="InterPro" id="IPR004013">
    <property type="entry name" value="PHP_dom"/>
</dbReference>
<evidence type="ECO:0000256" key="7">
    <source>
        <dbReference type="ARBA" id="ARBA00049158"/>
    </source>
</evidence>
<gene>
    <name evidence="10" type="ORF">FPL14_17410</name>
</gene>
<evidence type="ECO:0000256" key="5">
    <source>
        <dbReference type="ARBA" id="ARBA00022801"/>
    </source>
</evidence>
<dbReference type="UniPathway" id="UPA00031">
    <property type="reaction ID" value="UER00013"/>
</dbReference>
<evidence type="ECO:0000313" key="11">
    <source>
        <dbReference type="Proteomes" id="UP000515679"/>
    </source>
</evidence>
<organism evidence="10 11">
    <name type="scientific">Cohnella cholangitidis</name>
    <dbReference type="NCBI Taxonomy" id="2598458"/>
    <lineage>
        <taxon>Bacteria</taxon>
        <taxon>Bacillati</taxon>
        <taxon>Bacillota</taxon>
        <taxon>Bacilli</taxon>
        <taxon>Bacillales</taxon>
        <taxon>Paenibacillaceae</taxon>
        <taxon>Cohnella</taxon>
    </lineage>
</organism>
<dbReference type="GO" id="GO:0000105">
    <property type="term" value="P:L-histidine biosynthetic process"/>
    <property type="evidence" value="ECO:0007669"/>
    <property type="project" value="UniProtKB-UniRule"/>
</dbReference>
<dbReference type="EMBL" id="CP041969">
    <property type="protein sequence ID" value="QMV42769.1"/>
    <property type="molecule type" value="Genomic_DNA"/>
</dbReference>
<dbReference type="InterPro" id="IPR010140">
    <property type="entry name" value="Histidinol_P_phosphatase_HisJ"/>
</dbReference>
<comment type="catalytic activity">
    <reaction evidence="7 8">
        <text>L-histidinol phosphate + H2O = L-histidinol + phosphate</text>
        <dbReference type="Rhea" id="RHEA:14465"/>
        <dbReference type="ChEBI" id="CHEBI:15377"/>
        <dbReference type="ChEBI" id="CHEBI:43474"/>
        <dbReference type="ChEBI" id="CHEBI:57699"/>
        <dbReference type="ChEBI" id="CHEBI:57980"/>
        <dbReference type="EC" id="3.1.3.15"/>
    </reaction>
</comment>
<keyword evidence="5 8" id="KW-0378">Hydrolase</keyword>
<dbReference type="EC" id="3.1.3.15" evidence="3 8"/>
<keyword evidence="11" id="KW-1185">Reference proteome</keyword>
<evidence type="ECO:0000256" key="8">
    <source>
        <dbReference type="RuleBase" id="RU366003"/>
    </source>
</evidence>
<evidence type="ECO:0000256" key="2">
    <source>
        <dbReference type="ARBA" id="ARBA00009152"/>
    </source>
</evidence>
<keyword evidence="4 8" id="KW-0028">Amino-acid biosynthesis</keyword>
<evidence type="ECO:0000256" key="3">
    <source>
        <dbReference type="ARBA" id="ARBA00013085"/>
    </source>
</evidence>
<comment type="similarity">
    <text evidence="2 8">Belongs to the PHP hydrolase family. HisK subfamily.</text>
</comment>
<accession>A0A7G5C0N5</accession>
<protein>
    <recommendedName>
        <fullName evidence="3 8">Histidinol-phosphatase</fullName>
        <shortName evidence="8">HolPase</shortName>
        <ecNumber evidence="3 8">3.1.3.15</ecNumber>
    </recommendedName>
</protein>
<dbReference type="Proteomes" id="UP000515679">
    <property type="component" value="Chromosome"/>
</dbReference>
<evidence type="ECO:0000313" key="10">
    <source>
        <dbReference type="EMBL" id="QMV42769.1"/>
    </source>
</evidence>
<dbReference type="NCBIfam" id="TIGR01856">
    <property type="entry name" value="hisJ_fam"/>
    <property type="match status" value="1"/>
</dbReference>
<evidence type="ECO:0000256" key="1">
    <source>
        <dbReference type="ARBA" id="ARBA00004970"/>
    </source>
</evidence>
<dbReference type="Gene3D" id="3.20.20.140">
    <property type="entry name" value="Metal-dependent hydrolases"/>
    <property type="match status" value="1"/>
</dbReference>
<keyword evidence="6 8" id="KW-0368">Histidine biosynthesis</keyword>